<evidence type="ECO:0000256" key="1">
    <source>
        <dbReference type="SAM" id="SignalP"/>
    </source>
</evidence>
<dbReference type="AlphaFoldDB" id="A0AAI9ZGC5"/>
<dbReference type="EMBL" id="JAHMHQ010000032">
    <property type="protein sequence ID" value="KAK1622956.1"/>
    <property type="molecule type" value="Genomic_DNA"/>
</dbReference>
<gene>
    <name evidence="2" type="ORF">BDP81DRAFT_440560</name>
</gene>
<feature type="chain" id="PRO_5042483935" description="Secreted protein" evidence="1">
    <location>
        <begin position="19"/>
        <end position="124"/>
    </location>
</feature>
<proteinExistence type="predicted"/>
<sequence length="124" mass="13581">MFLSSFPVGCMLTLGVLCSVKTFAPTASPTALEDQRKTWAQLVASSQTDHQYVLFPQFYRSPSFTSGPETRMTRPDGKTGVRAVSSLTSFMAPTYFPSVLGGRECSLNPSNLLCLPRRVSVAYM</sequence>
<evidence type="ECO:0008006" key="4">
    <source>
        <dbReference type="Google" id="ProtNLM"/>
    </source>
</evidence>
<dbReference type="GeneID" id="85476385"/>
<protein>
    <recommendedName>
        <fullName evidence="4">Secreted protein</fullName>
    </recommendedName>
</protein>
<name>A0AAI9ZGC5_9PEZI</name>
<keyword evidence="1" id="KW-0732">Signal</keyword>
<dbReference type="Proteomes" id="UP001243989">
    <property type="component" value="Unassembled WGS sequence"/>
</dbReference>
<organism evidence="2 3">
    <name type="scientific">Colletotrichum phormii</name>
    <dbReference type="NCBI Taxonomy" id="359342"/>
    <lineage>
        <taxon>Eukaryota</taxon>
        <taxon>Fungi</taxon>
        <taxon>Dikarya</taxon>
        <taxon>Ascomycota</taxon>
        <taxon>Pezizomycotina</taxon>
        <taxon>Sordariomycetes</taxon>
        <taxon>Hypocreomycetidae</taxon>
        <taxon>Glomerellales</taxon>
        <taxon>Glomerellaceae</taxon>
        <taxon>Colletotrichum</taxon>
        <taxon>Colletotrichum acutatum species complex</taxon>
    </lineage>
</organism>
<dbReference type="RefSeq" id="XP_060438951.1">
    <property type="nucleotide sequence ID" value="XM_060591523.1"/>
</dbReference>
<feature type="non-terminal residue" evidence="2">
    <location>
        <position position="124"/>
    </location>
</feature>
<reference evidence="2" key="1">
    <citation type="submission" date="2021-06" db="EMBL/GenBank/DDBJ databases">
        <title>Comparative genomics, transcriptomics and evolutionary studies reveal genomic signatures of adaptation to plant cell wall in hemibiotrophic fungi.</title>
        <authorList>
            <consortium name="DOE Joint Genome Institute"/>
            <person name="Baroncelli R."/>
            <person name="Diaz J.F."/>
            <person name="Benocci T."/>
            <person name="Peng M."/>
            <person name="Battaglia E."/>
            <person name="Haridas S."/>
            <person name="Andreopoulos W."/>
            <person name="Labutti K."/>
            <person name="Pangilinan J."/>
            <person name="Floch G.L."/>
            <person name="Makela M.R."/>
            <person name="Henrissat B."/>
            <person name="Grigoriev I.V."/>
            <person name="Crouch J.A."/>
            <person name="De Vries R.P."/>
            <person name="Sukno S.A."/>
            <person name="Thon M.R."/>
        </authorList>
    </citation>
    <scope>NUCLEOTIDE SEQUENCE</scope>
    <source>
        <strain evidence="2">CBS 102054</strain>
    </source>
</reference>
<comment type="caution">
    <text evidence="2">The sequence shown here is derived from an EMBL/GenBank/DDBJ whole genome shotgun (WGS) entry which is preliminary data.</text>
</comment>
<feature type="signal peptide" evidence="1">
    <location>
        <begin position="1"/>
        <end position="18"/>
    </location>
</feature>
<keyword evidence="3" id="KW-1185">Reference proteome</keyword>
<accession>A0AAI9ZGC5</accession>
<evidence type="ECO:0000313" key="3">
    <source>
        <dbReference type="Proteomes" id="UP001243989"/>
    </source>
</evidence>
<evidence type="ECO:0000313" key="2">
    <source>
        <dbReference type="EMBL" id="KAK1622956.1"/>
    </source>
</evidence>